<accession>A0A8X7XIZ6</accession>
<dbReference type="AlphaFoldDB" id="A0A8X7XIZ6"/>
<evidence type="ECO:0000313" key="2">
    <source>
        <dbReference type="Proteomes" id="UP000886611"/>
    </source>
</evidence>
<dbReference type="EMBL" id="JAATIS010000220">
    <property type="protein sequence ID" value="KAG2469208.1"/>
    <property type="molecule type" value="Genomic_DNA"/>
</dbReference>
<sequence length="101" mass="10525">MGDSGLSTESGFQRCPILFSAKKAPDGSVIPNGYCDFCLGGSKKTGCPEDLISCADCGRSVICSLVLCWFDAGSPKLGTSSLQLLVCFLTDFSQESLPASS</sequence>
<evidence type="ECO:0000313" key="1">
    <source>
        <dbReference type="EMBL" id="KAG2469208.1"/>
    </source>
</evidence>
<organism evidence="1 2">
    <name type="scientific">Polypterus senegalus</name>
    <name type="common">Senegal bichir</name>
    <dbReference type="NCBI Taxonomy" id="55291"/>
    <lineage>
        <taxon>Eukaryota</taxon>
        <taxon>Metazoa</taxon>
        <taxon>Chordata</taxon>
        <taxon>Craniata</taxon>
        <taxon>Vertebrata</taxon>
        <taxon>Euteleostomi</taxon>
        <taxon>Actinopterygii</taxon>
        <taxon>Polypteriformes</taxon>
        <taxon>Polypteridae</taxon>
        <taxon>Polypterus</taxon>
    </lineage>
</organism>
<reference evidence="1 2" key="1">
    <citation type="journal article" date="2021" name="Cell">
        <title>Tracing the genetic footprints of vertebrate landing in non-teleost ray-finned fishes.</title>
        <authorList>
            <person name="Bi X."/>
            <person name="Wang K."/>
            <person name="Yang L."/>
            <person name="Pan H."/>
            <person name="Jiang H."/>
            <person name="Wei Q."/>
            <person name="Fang M."/>
            <person name="Yu H."/>
            <person name="Zhu C."/>
            <person name="Cai Y."/>
            <person name="He Y."/>
            <person name="Gan X."/>
            <person name="Zeng H."/>
            <person name="Yu D."/>
            <person name="Zhu Y."/>
            <person name="Jiang H."/>
            <person name="Qiu Q."/>
            <person name="Yang H."/>
            <person name="Zhang Y.E."/>
            <person name="Wang W."/>
            <person name="Zhu M."/>
            <person name="He S."/>
            <person name="Zhang G."/>
        </authorList>
    </citation>
    <scope>NUCLEOTIDE SEQUENCE [LARGE SCALE GENOMIC DNA]</scope>
    <source>
        <strain evidence="1">Bchr_013</strain>
    </source>
</reference>
<keyword evidence="2" id="KW-1185">Reference proteome</keyword>
<name>A0A8X7XIZ6_POLSE</name>
<gene>
    <name evidence="1" type="primary">Dpf1_0</name>
    <name evidence="1" type="ORF">GTO96_0003987</name>
</gene>
<comment type="caution">
    <text evidence="1">The sequence shown here is derived from an EMBL/GenBank/DDBJ whole genome shotgun (WGS) entry which is preliminary data.</text>
</comment>
<feature type="non-terminal residue" evidence="1">
    <location>
        <position position="1"/>
    </location>
</feature>
<protein>
    <submittedName>
        <fullName evidence="1">DPF1 protein</fullName>
    </submittedName>
</protein>
<feature type="non-terminal residue" evidence="1">
    <location>
        <position position="101"/>
    </location>
</feature>
<dbReference type="Proteomes" id="UP000886611">
    <property type="component" value="Unassembled WGS sequence"/>
</dbReference>
<proteinExistence type="predicted"/>